<gene>
    <name evidence="2" type="ORF">TEQG_05036</name>
</gene>
<organism evidence="2 3">
    <name type="scientific">Trichophyton equinum (strain ATCC MYA-4606 / CBS 127.97)</name>
    <name type="common">Horse ringworm fungus</name>
    <dbReference type="NCBI Taxonomy" id="559882"/>
    <lineage>
        <taxon>Eukaryota</taxon>
        <taxon>Fungi</taxon>
        <taxon>Dikarya</taxon>
        <taxon>Ascomycota</taxon>
        <taxon>Pezizomycotina</taxon>
        <taxon>Eurotiomycetes</taxon>
        <taxon>Eurotiomycetidae</taxon>
        <taxon>Onygenales</taxon>
        <taxon>Arthrodermataceae</taxon>
        <taxon>Trichophyton</taxon>
    </lineage>
</organism>
<dbReference type="Proteomes" id="UP000009169">
    <property type="component" value="Unassembled WGS sequence"/>
</dbReference>
<feature type="region of interest" description="Disordered" evidence="1">
    <location>
        <begin position="1"/>
        <end position="72"/>
    </location>
</feature>
<dbReference type="VEuPathDB" id="FungiDB:TEQG_05036"/>
<evidence type="ECO:0000256" key="1">
    <source>
        <dbReference type="SAM" id="MobiDB-lite"/>
    </source>
</evidence>
<reference evidence="3" key="1">
    <citation type="journal article" date="2012" name="MBio">
        <title>Comparative genome analysis of Trichophyton rubrum and related dermatophytes reveals candidate genes involved in infection.</title>
        <authorList>
            <person name="Martinez D.A."/>
            <person name="Oliver B.G."/>
            <person name="Graeser Y."/>
            <person name="Goldberg J.M."/>
            <person name="Li W."/>
            <person name="Martinez-Rossi N.M."/>
            <person name="Monod M."/>
            <person name="Shelest E."/>
            <person name="Barton R.C."/>
            <person name="Birch E."/>
            <person name="Brakhage A.A."/>
            <person name="Chen Z."/>
            <person name="Gurr S.J."/>
            <person name="Heiman D."/>
            <person name="Heitman J."/>
            <person name="Kosti I."/>
            <person name="Rossi A."/>
            <person name="Saif S."/>
            <person name="Samalova M."/>
            <person name="Saunders C.W."/>
            <person name="Shea T."/>
            <person name="Summerbell R.C."/>
            <person name="Xu J."/>
            <person name="Young S."/>
            <person name="Zeng Q."/>
            <person name="Birren B.W."/>
            <person name="Cuomo C.A."/>
            <person name="White T.C."/>
        </authorList>
    </citation>
    <scope>NUCLEOTIDE SEQUENCE [LARGE SCALE GENOMIC DNA]</scope>
    <source>
        <strain evidence="3">ATCC MYA-4606 / CBS 127.97</strain>
    </source>
</reference>
<dbReference type="HOGENOM" id="CLU_2238517_0_0_1"/>
<name>F2PW72_TRIEC</name>
<accession>F2PW72</accession>
<protein>
    <submittedName>
        <fullName evidence="2">Uncharacterized protein</fullName>
    </submittedName>
</protein>
<keyword evidence="3" id="KW-1185">Reference proteome</keyword>
<dbReference type="EMBL" id="DS995745">
    <property type="protein sequence ID" value="EGE06140.1"/>
    <property type="molecule type" value="Genomic_DNA"/>
</dbReference>
<proteinExistence type="predicted"/>
<feature type="compositionally biased region" description="Basic residues" evidence="1">
    <location>
        <begin position="36"/>
        <end position="57"/>
    </location>
</feature>
<evidence type="ECO:0000313" key="2">
    <source>
        <dbReference type="EMBL" id="EGE06140.1"/>
    </source>
</evidence>
<sequence length="105" mass="12370">MQADTCKSQRVHGKSLQDTGIYVRTYRAEKTPRGSSRGKAKQSKVKQRRGKAKKKEKEKKGKTEKMLKARRWIGRHLRREDEDEMHQGRVVRPTRVSTLMLLRPR</sequence>
<evidence type="ECO:0000313" key="3">
    <source>
        <dbReference type="Proteomes" id="UP000009169"/>
    </source>
</evidence>
<feature type="compositionally biased region" description="Basic and acidic residues" evidence="1">
    <location>
        <begin position="58"/>
        <end position="67"/>
    </location>
</feature>
<dbReference type="AlphaFoldDB" id="F2PW72"/>